<evidence type="ECO:0000313" key="9">
    <source>
        <dbReference type="EMBL" id="MXY95882.1"/>
    </source>
</evidence>
<feature type="region of interest" description="Disordered" evidence="7">
    <location>
        <begin position="2416"/>
        <end position="2440"/>
    </location>
</feature>
<dbReference type="PROSITE" id="PS00136">
    <property type="entry name" value="SUBTILASE_ASP"/>
    <property type="match status" value="1"/>
</dbReference>
<dbReference type="Gene3D" id="2.60.120.260">
    <property type="entry name" value="Galactose-binding domain-like"/>
    <property type="match status" value="1"/>
</dbReference>
<keyword evidence="3 5" id="KW-0378">Hydrolase</keyword>
<dbReference type="Gene3D" id="3.40.50.200">
    <property type="entry name" value="Peptidase S8/S53 domain"/>
    <property type="match status" value="1"/>
</dbReference>
<keyword evidence="2 5" id="KW-0645">Protease</keyword>
<dbReference type="PROSITE" id="PS51892">
    <property type="entry name" value="SUBTILASE"/>
    <property type="match status" value="1"/>
</dbReference>
<dbReference type="InterPro" id="IPR036116">
    <property type="entry name" value="FN3_sf"/>
</dbReference>
<name>A0A6B0Z1X6_9CHLR</name>
<dbReference type="SUPFAM" id="SSF52743">
    <property type="entry name" value="Subtilisin-like"/>
    <property type="match status" value="1"/>
</dbReference>
<dbReference type="InterPro" id="IPR023827">
    <property type="entry name" value="Peptidase_S8_Asp-AS"/>
</dbReference>
<dbReference type="SUPFAM" id="SSF49265">
    <property type="entry name" value="Fibronectin type III"/>
    <property type="match status" value="1"/>
</dbReference>
<dbReference type="InterPro" id="IPR013783">
    <property type="entry name" value="Ig-like_fold"/>
</dbReference>
<dbReference type="InterPro" id="IPR050131">
    <property type="entry name" value="Peptidase_S8_subtilisin-like"/>
</dbReference>
<gene>
    <name evidence="9" type="ORF">F4Y42_20775</name>
</gene>
<dbReference type="Pfam" id="PF00082">
    <property type="entry name" value="Peptidase_S8"/>
    <property type="match status" value="1"/>
</dbReference>
<evidence type="ECO:0000256" key="4">
    <source>
        <dbReference type="ARBA" id="ARBA00022825"/>
    </source>
</evidence>
<dbReference type="InterPro" id="IPR034204">
    <property type="entry name" value="PfSUB1-like_cat_dom"/>
</dbReference>
<evidence type="ECO:0000256" key="7">
    <source>
        <dbReference type="SAM" id="MobiDB-lite"/>
    </source>
</evidence>
<dbReference type="CDD" id="cd00063">
    <property type="entry name" value="FN3"/>
    <property type="match status" value="1"/>
</dbReference>
<dbReference type="InterPro" id="IPR011635">
    <property type="entry name" value="CARDB"/>
</dbReference>
<dbReference type="PROSITE" id="PS50853">
    <property type="entry name" value="FN3"/>
    <property type="match status" value="1"/>
</dbReference>
<proteinExistence type="inferred from homology"/>
<evidence type="ECO:0000256" key="1">
    <source>
        <dbReference type="ARBA" id="ARBA00011073"/>
    </source>
</evidence>
<evidence type="ECO:0000259" key="8">
    <source>
        <dbReference type="PROSITE" id="PS50853"/>
    </source>
</evidence>
<comment type="caution">
    <text evidence="9">The sequence shown here is derived from an EMBL/GenBank/DDBJ whole genome shotgun (WGS) entry which is preliminary data.</text>
</comment>
<feature type="active site" description="Charge relay system" evidence="5">
    <location>
        <position position="253"/>
    </location>
</feature>
<dbReference type="PROSITE" id="PS00138">
    <property type="entry name" value="SUBTILASE_SER"/>
    <property type="match status" value="1"/>
</dbReference>
<evidence type="ECO:0000256" key="6">
    <source>
        <dbReference type="RuleBase" id="RU003355"/>
    </source>
</evidence>
<dbReference type="SMART" id="SM00060">
    <property type="entry name" value="FN3"/>
    <property type="match status" value="1"/>
</dbReference>
<dbReference type="GO" id="GO:0006508">
    <property type="term" value="P:proteolysis"/>
    <property type="evidence" value="ECO:0007669"/>
    <property type="project" value="UniProtKB-KW"/>
</dbReference>
<dbReference type="GO" id="GO:0004252">
    <property type="term" value="F:serine-type endopeptidase activity"/>
    <property type="evidence" value="ECO:0007669"/>
    <property type="project" value="UniProtKB-UniRule"/>
</dbReference>
<dbReference type="Pfam" id="PF07705">
    <property type="entry name" value="CARDB"/>
    <property type="match status" value="15"/>
</dbReference>
<dbReference type="PRINTS" id="PR00723">
    <property type="entry name" value="SUBTILISIN"/>
</dbReference>
<evidence type="ECO:0000256" key="5">
    <source>
        <dbReference type="PROSITE-ProRule" id="PRU01240"/>
    </source>
</evidence>
<protein>
    <submittedName>
        <fullName evidence="9">S8 family serine peptidase</fullName>
    </submittedName>
</protein>
<feature type="active site" description="Charge relay system" evidence="5">
    <location>
        <position position="422"/>
    </location>
</feature>
<dbReference type="EMBL" id="VXRG01000177">
    <property type="protein sequence ID" value="MXY95882.1"/>
    <property type="molecule type" value="Genomic_DNA"/>
</dbReference>
<dbReference type="Gene3D" id="2.60.40.10">
    <property type="entry name" value="Immunoglobulins"/>
    <property type="match status" value="16"/>
</dbReference>
<comment type="similarity">
    <text evidence="1 5 6">Belongs to the peptidase S8 family.</text>
</comment>
<sequence length="2562" mass="271399">MKRFSFIALFLVLCLAAGLLLSGDRLGTILDTSLRSGEIDLSSIGEERIERAILQEEEVAEYVPGQVLIRFKKTVTRDQISDFYAEYGLSEKDNLDPDVTDADQGLRLAGAPVDVDENLIEVLESDDRVAFAEPNYLLQINEEPPSDPLFERLWGLHNTGQTGGTADADIDALEAWEINTGSEDIIIAVIDTGIEVEHEDLIPNLWVNPKECPRGVGKCVENGIDDDDNGYVDDFHGINAINNSGKLLDDYGHGTHVAGIAAAAGDNRKGVVGVNWNAKILGCKFITAFGTGTTSNAVKCFNYIYDLRNKQKQNIVVTNSSWGGGSPSQALREAMGRVDSPLHVCSAGNSNSNRKLYPAAYDLDNIISVAATDHDDIYAGFSSWGEDWVDLAAPGVSILSTIPSGRCPMCLPSGYGSTSGTSMSAPYVAGAAALIWSEFEGLNNDQVKQRILSGVDALPEQSKKTLTNGRLNLFNSMEKDSTPPATVSDLSPSGVLLTKVILSWTATGDDGFTGQSTAYDIRYATAPISNATWDSAQRAAAPPIPGASGSREELEVSGLEPDTTYYFALRVADNVGNESDLSNIVIARTSAGTIVFEDDMESGSGKWTIEDADDSLWHLSSLRFNSPETSWYYGQERQRNYDTGEENEGKITSGVIDIAGADDALLTFYEWSELQRNTRFDRTRVQISTDGTTWKTVFESHGTEGHWARRDVDLSQAVSESGSIQVRFWFDTVDETFNENEGWYVDDVRVLTAKLQLPGERQLLPNLNAQSINIGFNPSEPHAGETTTIHGTVLNNGNADARAVTVQFVDVTDEDAAVPIGLPQTIAEIPVGGSGVVQVDYDTEEKSGERTIRMVIDPNNFVSERNEADNAAARTLEVADAPAPNLYVDADNIGFDPASPQPGAQVTILATIVNNGTDDAESVVIQFKEGRTTPVALNQIIDSIPAGSSAVARVTYDSGTSAGDPSITVTADPDNFITELDETDNSASKTLSLQSDDEPNLELSSGNIGVAPTNPVEGDEVTIYATILNAGDTEVQDVQVQFLDANRSPAAPIAALQVIPSIAPGSSGVASIRFDTANRSGDQKIQVQVDPHNLVAESKEGDNSATATLHVGHGPAPNLVVVDENIGFSATEVAAGTPITIYATILNTGNSRAENVIVQFVDATRANVSPIGELQTIEAIEPGSSAVAIVEYKASGGQGSRTVQVVADPGNFIREISEEDNEGSASMTVGRAPAPNLFIHSNNIAIHPAQPVSGEEVTLRAVVGNNGSAPAEHVSVQFFDVTSGEARLLGSEQTISEIGVGSSGTAAVTITESITAERPIGNRKIQVLVDANNRVRESNEEDNTATRLLTLDPEPMPNLVVLAENIGFSPANPRVGETVTILAVVRNDGDVVARNVVVQFEDVGAGRPVPIGEAQELDRIAVGGSGVVSVKFSIPEASGAYKVRVVADPGNFIAETDEIDNKGTRSLEVEAAPMPNLVTLSENIGFNPPTASAGSDVIISLTVVNNGAAAAENVQVHFTDVTGGRLSPIGDIQTLDSIAAGDSAIASVTFKTAGRAGERRIRASVDSLSIIPESDETDNTASKTLLIAAGTSPNLSVQAENISFTPTNPNSGDEIRVQAVIVNQGGQDVGEVDVQFLDVTDDEAVPIGSGQLIDSIPAGSSGIAVSVLDSRGKAGERKIRVVADRRNLISESDETDNQAEAAISINPPAIPNLVIESGNVGFHPSRPVDGDQVTISATVLNEGGGDASEVIVQFVEGSGQGVPISEPQIIDRIPAGSSGVAQVVFDTAGKEDPRIQVIVDPNNYIAETKETDNRASAALRMAAQPLPNLSVKTSNVAVTPKSPREGQRIILTAVIVNHGSAPARDVDVQFMDATERPAVPIGAAQAISLIPPGGSAAVGVVFDTTDKEGQRRIEVTADPGNFIEESSESDNKATKSVTVLERAAPNLIVHPRNVGFNPAAPTEGDRVLVRAIVLNDGAEDATDVVVQFLDVTEAGVEPIGQPYVIGYLAAGSSATVPIIYDTLERPGDRRIRVVVDPNNFIRESTKEDNQTVVTLPVQAAMAPNLAMLSGNIKFVPQSPEIHDVVTVSATVLNNGTDTAHDVVVQILDVTGGGSIPIGTEQLLDAVPAGGGGTVEVSFTDTGEIGSRQIRVVVDPNNVIAEMNERDNQATRGLFISPPQLADISVADEDVEFDPEEPVEGSDTEISAKITNRGNANARGFVVRFLDVTERVPRPIGGPQRIDQLGANDSTTVSVTFGTEGKAGERKIRVVADSEDAVRELDEENNRVEKTLRVRTASEASEEGPNLTILPSNIRFFPPVPEAGDPVTITAVIRNQGKTAAENVTVLFEDVTDEEAVEIGEFSIEEPIQPGARELAVMSFDTSDLEGNRTIRVTADPNEVINETDENDNFAERTLRFSSSAQGNRQETDSGSLASSTSGENTVEGVNLSLNAQEVVVNVSQAGEGELVVVTTTVRNEGSKDVGGFSVHVLDETDNLNLLGPPQTVELLAAGGEVTVRTLFRAVDGLGARTLQVVVDPANVVPESSELDNRVSVMVHPLDQTDG</sequence>
<dbReference type="InterPro" id="IPR015500">
    <property type="entry name" value="Peptidase_S8_subtilisin-rel"/>
</dbReference>
<dbReference type="PROSITE" id="PS00137">
    <property type="entry name" value="SUBTILASE_HIS"/>
    <property type="match status" value="1"/>
</dbReference>
<dbReference type="InterPro" id="IPR003961">
    <property type="entry name" value="FN3_dom"/>
</dbReference>
<dbReference type="CDD" id="cd07473">
    <property type="entry name" value="Peptidases_S8_Subtilisin_like"/>
    <property type="match status" value="1"/>
</dbReference>
<evidence type="ECO:0000256" key="3">
    <source>
        <dbReference type="ARBA" id="ARBA00022801"/>
    </source>
</evidence>
<dbReference type="PANTHER" id="PTHR43806:SF11">
    <property type="entry name" value="CEREVISIN-RELATED"/>
    <property type="match status" value="1"/>
</dbReference>
<organism evidence="9">
    <name type="scientific">Caldilineaceae bacterium SB0664_bin_27</name>
    <dbReference type="NCBI Taxonomy" id="2605260"/>
    <lineage>
        <taxon>Bacteria</taxon>
        <taxon>Bacillati</taxon>
        <taxon>Chloroflexota</taxon>
        <taxon>Caldilineae</taxon>
        <taxon>Caldilineales</taxon>
        <taxon>Caldilineaceae</taxon>
    </lineage>
</organism>
<dbReference type="PANTHER" id="PTHR43806">
    <property type="entry name" value="PEPTIDASE S8"/>
    <property type="match status" value="1"/>
</dbReference>
<dbReference type="InterPro" id="IPR036852">
    <property type="entry name" value="Peptidase_S8/S53_dom_sf"/>
</dbReference>
<dbReference type="InterPro" id="IPR022398">
    <property type="entry name" value="Peptidase_S8_His-AS"/>
</dbReference>
<accession>A0A6B0Z1X6</accession>
<feature type="active site" description="Charge relay system" evidence="5">
    <location>
        <position position="191"/>
    </location>
</feature>
<dbReference type="InterPro" id="IPR000209">
    <property type="entry name" value="Peptidase_S8/S53_dom"/>
</dbReference>
<evidence type="ECO:0000256" key="2">
    <source>
        <dbReference type="ARBA" id="ARBA00022670"/>
    </source>
</evidence>
<keyword evidence="4 5" id="KW-0720">Serine protease</keyword>
<dbReference type="InterPro" id="IPR023828">
    <property type="entry name" value="Peptidase_S8_Ser-AS"/>
</dbReference>
<feature type="domain" description="Fibronectin type-III" evidence="8">
    <location>
        <begin position="483"/>
        <end position="592"/>
    </location>
</feature>
<reference evidence="9" key="1">
    <citation type="submission" date="2019-09" db="EMBL/GenBank/DDBJ databases">
        <title>Characterisation of the sponge microbiome using genome-centric metagenomics.</title>
        <authorList>
            <person name="Engelberts J.P."/>
            <person name="Robbins S.J."/>
            <person name="De Goeij J.M."/>
            <person name="Aranda M."/>
            <person name="Bell S.C."/>
            <person name="Webster N.S."/>
        </authorList>
    </citation>
    <scope>NUCLEOTIDE SEQUENCE</scope>
    <source>
        <strain evidence="9">SB0664_bin_27</strain>
    </source>
</reference>